<dbReference type="PANTHER" id="PTHR43557">
    <property type="entry name" value="APOPTOSIS-INDUCING FACTOR 1"/>
    <property type="match status" value="1"/>
</dbReference>
<dbReference type="EMBL" id="CP012333">
    <property type="protein sequence ID" value="AKV00612.1"/>
    <property type="molecule type" value="Genomic_DNA"/>
</dbReference>
<evidence type="ECO:0000313" key="10">
    <source>
        <dbReference type="EMBL" id="AKV00612.1"/>
    </source>
</evidence>
<dbReference type="AlphaFoldDB" id="A0A0K1Q4M0"/>
<keyword evidence="3" id="KW-0001">2Fe-2S</keyword>
<dbReference type="Pfam" id="PF00355">
    <property type="entry name" value="Rieske"/>
    <property type="match status" value="1"/>
</dbReference>
<dbReference type="GO" id="GO:0016651">
    <property type="term" value="F:oxidoreductase activity, acting on NAD(P)H"/>
    <property type="evidence" value="ECO:0007669"/>
    <property type="project" value="TreeGrafter"/>
</dbReference>
<dbReference type="PATRIC" id="fig|1391654.3.peg.7390"/>
<keyword evidence="6" id="KW-0560">Oxidoreductase</keyword>
<dbReference type="Proteomes" id="UP000064967">
    <property type="component" value="Chromosome"/>
</dbReference>
<dbReference type="InterPro" id="IPR023753">
    <property type="entry name" value="FAD/NAD-binding_dom"/>
</dbReference>
<dbReference type="Gene3D" id="3.30.390.30">
    <property type="match status" value="1"/>
</dbReference>
<keyword evidence="7" id="KW-0408">Iron</keyword>
<dbReference type="Pfam" id="PF07992">
    <property type="entry name" value="Pyr_redox_2"/>
    <property type="match status" value="1"/>
</dbReference>
<keyword evidence="5" id="KW-0274">FAD</keyword>
<name>A0A0K1Q4M0_9BACT</name>
<comment type="cofactor">
    <cofactor evidence="1">
        <name>FAD</name>
        <dbReference type="ChEBI" id="CHEBI:57692"/>
    </cofactor>
</comment>
<dbReference type="SUPFAM" id="SSF51905">
    <property type="entry name" value="FAD/NAD(P)-binding domain"/>
    <property type="match status" value="1"/>
</dbReference>
<keyword evidence="11" id="KW-1185">Reference proteome</keyword>
<dbReference type="STRING" id="1391654.AKJ09_07275"/>
<evidence type="ECO:0000256" key="3">
    <source>
        <dbReference type="ARBA" id="ARBA00022714"/>
    </source>
</evidence>
<dbReference type="GO" id="GO:0005737">
    <property type="term" value="C:cytoplasm"/>
    <property type="evidence" value="ECO:0007669"/>
    <property type="project" value="TreeGrafter"/>
</dbReference>
<evidence type="ECO:0000256" key="8">
    <source>
        <dbReference type="ARBA" id="ARBA00023014"/>
    </source>
</evidence>
<evidence type="ECO:0000256" key="2">
    <source>
        <dbReference type="ARBA" id="ARBA00022630"/>
    </source>
</evidence>
<accession>A0A0K1Q4M0</accession>
<protein>
    <submittedName>
        <fullName evidence="10">Ferredoxin reductase</fullName>
    </submittedName>
</protein>
<dbReference type="Gene3D" id="2.102.10.10">
    <property type="entry name" value="Rieske [2Fe-2S] iron-sulphur domain"/>
    <property type="match status" value="1"/>
</dbReference>
<dbReference type="InterPro" id="IPR036922">
    <property type="entry name" value="Rieske_2Fe-2S_sf"/>
</dbReference>
<feature type="domain" description="Rieske" evidence="9">
    <location>
        <begin position="22"/>
        <end position="116"/>
    </location>
</feature>
<dbReference type="KEGG" id="llu:AKJ09_07275"/>
<evidence type="ECO:0000259" key="9">
    <source>
        <dbReference type="PROSITE" id="PS51296"/>
    </source>
</evidence>
<evidence type="ECO:0000256" key="6">
    <source>
        <dbReference type="ARBA" id="ARBA00023002"/>
    </source>
</evidence>
<evidence type="ECO:0000256" key="4">
    <source>
        <dbReference type="ARBA" id="ARBA00022723"/>
    </source>
</evidence>
<dbReference type="SUPFAM" id="SSF55424">
    <property type="entry name" value="FAD/NAD-linked reductases, dimerisation (C-terminal) domain"/>
    <property type="match status" value="1"/>
</dbReference>
<dbReference type="PRINTS" id="PR00368">
    <property type="entry name" value="FADPNR"/>
</dbReference>
<dbReference type="PANTHER" id="PTHR43557:SF2">
    <property type="entry name" value="RIESKE DOMAIN-CONTAINING PROTEIN-RELATED"/>
    <property type="match status" value="1"/>
</dbReference>
<dbReference type="InterPro" id="IPR036188">
    <property type="entry name" value="FAD/NAD-bd_sf"/>
</dbReference>
<dbReference type="SUPFAM" id="SSF50022">
    <property type="entry name" value="ISP domain"/>
    <property type="match status" value="1"/>
</dbReference>
<evidence type="ECO:0000256" key="7">
    <source>
        <dbReference type="ARBA" id="ARBA00023004"/>
    </source>
</evidence>
<dbReference type="PROSITE" id="PS51296">
    <property type="entry name" value="RIESKE"/>
    <property type="match status" value="1"/>
</dbReference>
<keyword evidence="2" id="KW-0285">Flavoprotein</keyword>
<dbReference type="InterPro" id="IPR017941">
    <property type="entry name" value="Rieske_2Fe-2S"/>
</dbReference>
<dbReference type="GO" id="GO:0051537">
    <property type="term" value="F:2 iron, 2 sulfur cluster binding"/>
    <property type="evidence" value="ECO:0007669"/>
    <property type="project" value="UniProtKB-KW"/>
</dbReference>
<evidence type="ECO:0000256" key="1">
    <source>
        <dbReference type="ARBA" id="ARBA00001974"/>
    </source>
</evidence>
<keyword evidence="8" id="KW-0411">Iron-sulfur</keyword>
<dbReference type="Gene3D" id="3.50.50.60">
    <property type="entry name" value="FAD/NAD(P)-binding domain"/>
    <property type="match status" value="2"/>
</dbReference>
<dbReference type="InterPro" id="IPR050446">
    <property type="entry name" value="FAD-oxidoreductase/Apoptosis"/>
</dbReference>
<proteinExistence type="predicted"/>
<sequence length="520" mass="54291">MRTAYRALTMSDPAPLTGPDLDKGVPASSLAEGKPLLGHAGGEAVMLVKAEGKVYATAATCSHYGGPLAEGLVVGGKVHCPWHHACFDLETGLGLGPGLTPIACFDVVDQGGLVSVRKKRDPYQAKPAPGPSSVVIVGGGAAGAACAETLRRHGYQGPITLLANEPPGPVDRPNLSKDYLAGNAPEEWIPLRDAAFYQEIKVDFVLGDAVTSIDTKARSVTLANGKTVSYGALLLATGSEARRLPIAGADGPHVYTLRTLADSRAIIANAKEGTQAVVIGSSFIGLEVAASLRARNVRVEVVSTDAAPLARIVGDKIGTFVRSLHEAKGVKFHLGRKPVKIGQGVVELDDGTSLAADLVVLGVGVHPRTALAEAAGLDVAHGVVVDQHLRTSASDVYAAGDIASYPDPWSGARVRIEHWMVAERQGQGVARAMLGIGGPYRDVPFFWSAHYETTLNYVGHAEGWDNILEGGSLESGRYVAGFERRGKVLAAVTVGDDHRSLEIEAAMQAGDAAKVASLIR</sequence>
<dbReference type="RefSeq" id="WP_205633876.1">
    <property type="nucleotide sequence ID" value="NZ_CP012333.1"/>
</dbReference>
<evidence type="ECO:0000313" key="11">
    <source>
        <dbReference type="Proteomes" id="UP000064967"/>
    </source>
</evidence>
<dbReference type="GO" id="GO:0046872">
    <property type="term" value="F:metal ion binding"/>
    <property type="evidence" value="ECO:0007669"/>
    <property type="project" value="UniProtKB-KW"/>
</dbReference>
<gene>
    <name evidence="10" type="ORF">AKJ09_07275</name>
</gene>
<dbReference type="PRINTS" id="PR00411">
    <property type="entry name" value="PNDRDTASEI"/>
</dbReference>
<evidence type="ECO:0000256" key="5">
    <source>
        <dbReference type="ARBA" id="ARBA00022827"/>
    </source>
</evidence>
<organism evidence="10 11">
    <name type="scientific">Labilithrix luteola</name>
    <dbReference type="NCBI Taxonomy" id="1391654"/>
    <lineage>
        <taxon>Bacteria</taxon>
        <taxon>Pseudomonadati</taxon>
        <taxon>Myxococcota</taxon>
        <taxon>Polyangia</taxon>
        <taxon>Polyangiales</taxon>
        <taxon>Labilitrichaceae</taxon>
        <taxon>Labilithrix</taxon>
    </lineage>
</organism>
<dbReference type="InterPro" id="IPR016156">
    <property type="entry name" value="FAD/NAD-linked_Rdtase_dimer_sf"/>
</dbReference>
<reference evidence="10 11" key="1">
    <citation type="submission" date="2015-08" db="EMBL/GenBank/DDBJ databases">
        <authorList>
            <person name="Babu N.S."/>
            <person name="Beckwith C.J."/>
            <person name="Beseler K.G."/>
            <person name="Brison A."/>
            <person name="Carone J.V."/>
            <person name="Caskin T.P."/>
            <person name="Diamond M."/>
            <person name="Durham M.E."/>
            <person name="Foxe J.M."/>
            <person name="Go M."/>
            <person name="Henderson B.A."/>
            <person name="Jones I.B."/>
            <person name="McGettigan J.A."/>
            <person name="Micheletti S.J."/>
            <person name="Nasrallah M.E."/>
            <person name="Ortiz D."/>
            <person name="Piller C.R."/>
            <person name="Privatt S.R."/>
            <person name="Schneider S.L."/>
            <person name="Sharp S."/>
            <person name="Smith T.C."/>
            <person name="Stanton J.D."/>
            <person name="Ullery H.E."/>
            <person name="Wilson R.J."/>
            <person name="Serrano M.G."/>
            <person name="Buck G."/>
            <person name="Lee V."/>
            <person name="Wang Y."/>
            <person name="Carvalho R."/>
            <person name="Voegtly L."/>
            <person name="Shi R."/>
            <person name="Duckworth R."/>
            <person name="Johnson A."/>
            <person name="Loviza R."/>
            <person name="Walstead R."/>
            <person name="Shah Z."/>
            <person name="Kiflezghi M."/>
            <person name="Wade K."/>
            <person name="Ball S.L."/>
            <person name="Bradley K.W."/>
            <person name="Asai D.J."/>
            <person name="Bowman C.A."/>
            <person name="Russell D.A."/>
            <person name="Pope W.H."/>
            <person name="Jacobs-Sera D."/>
            <person name="Hendrix R.W."/>
            <person name="Hatfull G.F."/>
        </authorList>
    </citation>
    <scope>NUCLEOTIDE SEQUENCE [LARGE SCALE GENOMIC DNA]</scope>
    <source>
        <strain evidence="10 11">DSM 27648</strain>
    </source>
</reference>
<keyword evidence="4" id="KW-0479">Metal-binding</keyword>